<proteinExistence type="predicted"/>
<dbReference type="Gene3D" id="1.20.120.540">
    <property type="entry name" value="Voltage-gated potassium channels"/>
    <property type="match status" value="1"/>
</dbReference>
<protein>
    <recommendedName>
        <fullName evidence="6">Major facilitator superfamily (MFS) profile domain-containing protein</fullName>
    </recommendedName>
</protein>
<dbReference type="PROSITE" id="PS50850">
    <property type="entry name" value="MFS"/>
    <property type="match status" value="1"/>
</dbReference>
<feature type="transmembrane region" description="Helical" evidence="5">
    <location>
        <begin position="21"/>
        <end position="46"/>
    </location>
</feature>
<reference evidence="7" key="1">
    <citation type="submission" date="2021-12" db="EMBL/GenBank/DDBJ databases">
        <authorList>
            <person name="King R."/>
        </authorList>
    </citation>
    <scope>NUCLEOTIDE SEQUENCE</scope>
</reference>
<dbReference type="GO" id="GO:0006820">
    <property type="term" value="P:monoatomic anion transport"/>
    <property type="evidence" value="ECO:0007669"/>
    <property type="project" value="TreeGrafter"/>
</dbReference>
<dbReference type="Gene3D" id="1.20.1250.20">
    <property type="entry name" value="MFS general substrate transporter like domains"/>
    <property type="match status" value="1"/>
</dbReference>
<sequence length="354" mass="39051">MSALEKMENVRPNGLGVRHVQTLLLFFGMLLAFTMRVNMSIAIVAMTANSTGNVTENYSIILSSFFWGYVVLQIPAGAMARRCGGKVLITISLFVNSLTSVFIPVAAKCGGWQLVCACRILQGLTQAFVYPCMHHLISQWVPLEEKGGQLGIAIQLLVGGLIASALGWPAIFYINGSLGAIWIVAYLLLGSATPEQSKFISEDELIYIQRSLGRVGEQKHYAVPWKKIMTCVPFWAVIVAHCGQNWGFFTLMTEMPSYMSKVLGFELKSLVHIDLAPNFSAILMGITNFLANIVSIIAPLVCGFIVTDETDPVEWRKVFFVASGVYFFSNLFFIIFSSSEKQSWNEPKEADVGT</sequence>
<evidence type="ECO:0000259" key="6">
    <source>
        <dbReference type="PROSITE" id="PS50850"/>
    </source>
</evidence>
<feature type="transmembrane region" description="Helical" evidence="5">
    <location>
        <begin position="228"/>
        <end position="249"/>
    </location>
</feature>
<feature type="transmembrane region" description="Helical" evidence="5">
    <location>
        <begin position="58"/>
        <end position="80"/>
    </location>
</feature>
<evidence type="ECO:0000256" key="1">
    <source>
        <dbReference type="ARBA" id="ARBA00004141"/>
    </source>
</evidence>
<evidence type="ECO:0000313" key="8">
    <source>
        <dbReference type="Proteomes" id="UP001153714"/>
    </source>
</evidence>
<feature type="domain" description="Major facilitator superfamily (MFS) profile" evidence="6">
    <location>
        <begin position="21"/>
        <end position="354"/>
    </location>
</feature>
<dbReference type="OrthoDB" id="2985014at2759"/>
<dbReference type="GO" id="GO:0022857">
    <property type="term" value="F:transmembrane transporter activity"/>
    <property type="evidence" value="ECO:0007669"/>
    <property type="project" value="InterPro"/>
</dbReference>
<keyword evidence="4 5" id="KW-0472">Membrane</keyword>
<evidence type="ECO:0000313" key="7">
    <source>
        <dbReference type="EMBL" id="CAG9786489.1"/>
    </source>
</evidence>
<dbReference type="Pfam" id="PF07690">
    <property type="entry name" value="MFS_1"/>
    <property type="match status" value="1"/>
</dbReference>
<dbReference type="InterPro" id="IPR036259">
    <property type="entry name" value="MFS_trans_sf"/>
</dbReference>
<feature type="transmembrane region" description="Helical" evidence="5">
    <location>
        <begin position="318"/>
        <end position="336"/>
    </location>
</feature>
<keyword evidence="3 5" id="KW-1133">Transmembrane helix</keyword>
<dbReference type="SUPFAM" id="SSF103473">
    <property type="entry name" value="MFS general substrate transporter"/>
    <property type="match status" value="2"/>
</dbReference>
<name>A0A9N9QZG6_9NEOP</name>
<keyword evidence="2 5" id="KW-0812">Transmembrane</keyword>
<dbReference type="GO" id="GO:0016020">
    <property type="term" value="C:membrane"/>
    <property type="evidence" value="ECO:0007669"/>
    <property type="project" value="UniProtKB-SubCell"/>
</dbReference>
<dbReference type="Proteomes" id="UP001153714">
    <property type="component" value="Chromosome 16"/>
</dbReference>
<dbReference type="PANTHER" id="PTHR11662:SF280">
    <property type="entry name" value="FI21844P1-RELATED"/>
    <property type="match status" value="1"/>
</dbReference>
<dbReference type="AlphaFoldDB" id="A0A9N9QZG6"/>
<feature type="transmembrane region" description="Helical" evidence="5">
    <location>
        <begin position="87"/>
        <end position="106"/>
    </location>
</feature>
<feature type="transmembrane region" description="Helical" evidence="5">
    <location>
        <begin position="172"/>
        <end position="189"/>
    </location>
</feature>
<dbReference type="PANTHER" id="PTHR11662">
    <property type="entry name" value="SOLUTE CARRIER FAMILY 17"/>
    <property type="match status" value="1"/>
</dbReference>
<organism evidence="7 8">
    <name type="scientific">Diatraea saccharalis</name>
    <name type="common">sugarcane borer</name>
    <dbReference type="NCBI Taxonomy" id="40085"/>
    <lineage>
        <taxon>Eukaryota</taxon>
        <taxon>Metazoa</taxon>
        <taxon>Ecdysozoa</taxon>
        <taxon>Arthropoda</taxon>
        <taxon>Hexapoda</taxon>
        <taxon>Insecta</taxon>
        <taxon>Pterygota</taxon>
        <taxon>Neoptera</taxon>
        <taxon>Endopterygota</taxon>
        <taxon>Lepidoptera</taxon>
        <taxon>Glossata</taxon>
        <taxon>Ditrysia</taxon>
        <taxon>Pyraloidea</taxon>
        <taxon>Crambidae</taxon>
        <taxon>Crambinae</taxon>
        <taxon>Diatraea</taxon>
    </lineage>
</organism>
<dbReference type="InterPro" id="IPR011701">
    <property type="entry name" value="MFS"/>
</dbReference>
<evidence type="ECO:0000256" key="2">
    <source>
        <dbReference type="ARBA" id="ARBA00022692"/>
    </source>
</evidence>
<evidence type="ECO:0000256" key="3">
    <source>
        <dbReference type="ARBA" id="ARBA00022989"/>
    </source>
</evidence>
<accession>A0A9N9QZG6</accession>
<evidence type="ECO:0000256" key="5">
    <source>
        <dbReference type="SAM" id="Phobius"/>
    </source>
</evidence>
<feature type="transmembrane region" description="Helical" evidence="5">
    <location>
        <begin position="279"/>
        <end position="306"/>
    </location>
</feature>
<dbReference type="EMBL" id="OU893347">
    <property type="protein sequence ID" value="CAG9786489.1"/>
    <property type="molecule type" value="Genomic_DNA"/>
</dbReference>
<dbReference type="InterPro" id="IPR020846">
    <property type="entry name" value="MFS_dom"/>
</dbReference>
<dbReference type="InterPro" id="IPR027378">
    <property type="entry name" value="Nucleotide_channel_N"/>
</dbReference>
<keyword evidence="8" id="KW-1185">Reference proteome</keyword>
<evidence type="ECO:0000256" key="4">
    <source>
        <dbReference type="ARBA" id="ARBA00023136"/>
    </source>
</evidence>
<gene>
    <name evidence="7" type="ORF">DIATSA_LOCUS4435</name>
</gene>
<reference evidence="7" key="2">
    <citation type="submission" date="2022-10" db="EMBL/GenBank/DDBJ databases">
        <authorList>
            <consortium name="ENA_rothamsted_submissions"/>
            <consortium name="culmorum"/>
            <person name="King R."/>
        </authorList>
    </citation>
    <scope>NUCLEOTIDE SEQUENCE</scope>
</reference>
<comment type="subcellular location">
    <subcellularLocation>
        <location evidence="1">Membrane</location>
        <topology evidence="1">Multi-pass membrane protein</topology>
    </subcellularLocation>
</comment>
<dbReference type="InterPro" id="IPR050382">
    <property type="entry name" value="MFS_Na/Anion_cotransporter"/>
</dbReference>